<evidence type="ECO:0008006" key="4">
    <source>
        <dbReference type="Google" id="ProtNLM"/>
    </source>
</evidence>
<feature type="region of interest" description="Disordered" evidence="1">
    <location>
        <begin position="191"/>
        <end position="220"/>
    </location>
</feature>
<sequence length="288" mass="31514">MCAVFWQEHHPLPNPVAPETGGAGTKAGKRSGGGSAKPPATKKRRSKHGFLVSTSARTGVRWSAEIRDNIRYDTNESIFLIRHWLETALAYDAFSRRLYGLNAKANFAAGEDLPPLLLAPAPVVMPYAAPPKRPKKCNTAMAPPQAVDTPAAAAGGVELTSLLYMQRGGAGAGGAPELRCQRRCLRPDLTRRTTGSVYGDGGGERDPCHRHRVTPPPNRVPPVAFPSVARAQPMEEQLVLLMKEASGLELRRCRPRASSLSRILSLYRERGRKEIKGEEVKVTFHRWN</sequence>
<proteinExistence type="predicted"/>
<reference evidence="2" key="1">
    <citation type="submission" date="2015-04" db="UniProtKB">
        <authorList>
            <consortium name="EnsemblPlants"/>
        </authorList>
    </citation>
    <scope>IDENTIFICATION</scope>
    <source>
        <strain evidence="2">SL10</strain>
    </source>
</reference>
<feature type="region of interest" description="Disordered" evidence="1">
    <location>
        <begin position="13"/>
        <end position="48"/>
    </location>
</feature>
<dbReference type="EnsemblPlants" id="ONIVA04G06770.1">
    <property type="protein sequence ID" value="ONIVA04G06770.1"/>
    <property type="gene ID" value="ONIVA04G06770"/>
</dbReference>
<dbReference type="Proteomes" id="UP000006591">
    <property type="component" value="Chromosome 4"/>
</dbReference>
<evidence type="ECO:0000313" key="3">
    <source>
        <dbReference type="Proteomes" id="UP000006591"/>
    </source>
</evidence>
<protein>
    <recommendedName>
        <fullName evidence="4">AP2/ERF domain-containing protein</fullName>
    </recommendedName>
</protein>
<organism evidence="2">
    <name type="scientific">Oryza nivara</name>
    <name type="common">Indian wild rice</name>
    <name type="synonym">Oryza sativa f. spontanea</name>
    <dbReference type="NCBI Taxonomy" id="4536"/>
    <lineage>
        <taxon>Eukaryota</taxon>
        <taxon>Viridiplantae</taxon>
        <taxon>Streptophyta</taxon>
        <taxon>Embryophyta</taxon>
        <taxon>Tracheophyta</taxon>
        <taxon>Spermatophyta</taxon>
        <taxon>Magnoliopsida</taxon>
        <taxon>Liliopsida</taxon>
        <taxon>Poales</taxon>
        <taxon>Poaceae</taxon>
        <taxon>BOP clade</taxon>
        <taxon>Oryzoideae</taxon>
        <taxon>Oryzeae</taxon>
        <taxon>Oryzinae</taxon>
        <taxon>Oryza</taxon>
    </lineage>
</organism>
<evidence type="ECO:0000256" key="1">
    <source>
        <dbReference type="SAM" id="MobiDB-lite"/>
    </source>
</evidence>
<accession>A0A0E0GZD3</accession>
<dbReference type="Gramene" id="ONIVA04G06770.1">
    <property type="protein sequence ID" value="ONIVA04G06770.1"/>
    <property type="gene ID" value="ONIVA04G06770"/>
</dbReference>
<dbReference type="HOGENOM" id="CLU_967668_0_0_1"/>
<reference evidence="2" key="2">
    <citation type="submission" date="2018-04" db="EMBL/GenBank/DDBJ databases">
        <title>OnivRS2 (Oryza nivara Reference Sequence Version 2).</title>
        <authorList>
            <person name="Zhang J."/>
            <person name="Kudrna D."/>
            <person name="Lee S."/>
            <person name="Talag J."/>
            <person name="Rajasekar S."/>
            <person name="Welchert J."/>
            <person name="Hsing Y.-I."/>
            <person name="Wing R.A."/>
        </authorList>
    </citation>
    <scope>NUCLEOTIDE SEQUENCE [LARGE SCALE GENOMIC DNA]</scope>
    <source>
        <strain evidence="2">SL10</strain>
    </source>
</reference>
<feature type="compositionally biased region" description="Gly residues" evidence="1">
    <location>
        <begin position="21"/>
        <end position="35"/>
    </location>
</feature>
<keyword evidence="3" id="KW-1185">Reference proteome</keyword>
<name>A0A0E0GZD3_ORYNI</name>
<dbReference type="AlphaFoldDB" id="A0A0E0GZD3"/>
<evidence type="ECO:0000313" key="2">
    <source>
        <dbReference type="EnsemblPlants" id="ONIVA04G06770.1"/>
    </source>
</evidence>